<gene>
    <name evidence="1" type="ORF">F8M41_007818</name>
</gene>
<proteinExistence type="predicted"/>
<dbReference type="EMBL" id="WTPW01000181">
    <property type="protein sequence ID" value="KAF0538412.1"/>
    <property type="molecule type" value="Genomic_DNA"/>
</dbReference>
<protein>
    <submittedName>
        <fullName evidence="1">SPRY-domain-containing protein</fullName>
    </submittedName>
</protein>
<comment type="caution">
    <text evidence="1">The sequence shown here is derived from an EMBL/GenBank/DDBJ whole genome shotgun (WGS) entry which is preliminary data.</text>
</comment>
<evidence type="ECO:0000313" key="1">
    <source>
        <dbReference type="EMBL" id="KAF0538412.1"/>
    </source>
</evidence>
<evidence type="ECO:0000313" key="2">
    <source>
        <dbReference type="Proteomes" id="UP000439903"/>
    </source>
</evidence>
<sequence>MKSPAKWNINDKSEYLDVEFNGLRVNYKGPANRWVDSGIVRADHPIPQCVLFYFEVTIIDKGNNGIIGIGFCTRPDKIEPKKLNTMPGWAEILKNRWNKALDMGNYELLSKQEVMLEELIKSLKTESHMAKAYFIIGRNEEALELTNSSNNAFSLRYRGETYYMMRMYDKSLYEFEKLSIIEPNSLWTLNAYKEVTRKKDRYIKEVEKNDYIRQECPDFLERREISENLNDRLRHDWDKKINFEEITPDMSEMDLQLFSWAYSSNDPEDREVVDQLMVDREARMEEELEDYQDWDYRRDC</sequence>
<accession>A0A8H4AVY6</accession>
<dbReference type="InterPro" id="IPR013320">
    <property type="entry name" value="ConA-like_dom_sf"/>
</dbReference>
<dbReference type="Gene3D" id="1.25.40.10">
    <property type="entry name" value="Tetratricopeptide repeat domain"/>
    <property type="match status" value="1"/>
</dbReference>
<dbReference type="Gene3D" id="2.60.120.920">
    <property type="match status" value="1"/>
</dbReference>
<name>A0A8H4AVY6_GIGMA</name>
<dbReference type="OrthoDB" id="25503at2759"/>
<organism evidence="1 2">
    <name type="scientific">Gigaspora margarita</name>
    <dbReference type="NCBI Taxonomy" id="4874"/>
    <lineage>
        <taxon>Eukaryota</taxon>
        <taxon>Fungi</taxon>
        <taxon>Fungi incertae sedis</taxon>
        <taxon>Mucoromycota</taxon>
        <taxon>Glomeromycotina</taxon>
        <taxon>Glomeromycetes</taxon>
        <taxon>Diversisporales</taxon>
        <taxon>Gigasporaceae</taxon>
        <taxon>Gigaspora</taxon>
    </lineage>
</organism>
<keyword evidence="2" id="KW-1185">Reference proteome</keyword>
<dbReference type="SUPFAM" id="SSF48452">
    <property type="entry name" value="TPR-like"/>
    <property type="match status" value="1"/>
</dbReference>
<dbReference type="InterPro" id="IPR011990">
    <property type="entry name" value="TPR-like_helical_dom_sf"/>
</dbReference>
<dbReference type="SUPFAM" id="SSF49899">
    <property type="entry name" value="Concanavalin A-like lectins/glucanases"/>
    <property type="match status" value="1"/>
</dbReference>
<dbReference type="InterPro" id="IPR043136">
    <property type="entry name" value="B30.2/SPRY_sf"/>
</dbReference>
<dbReference type="Proteomes" id="UP000439903">
    <property type="component" value="Unassembled WGS sequence"/>
</dbReference>
<dbReference type="AlphaFoldDB" id="A0A8H4AVY6"/>
<reference evidence="1 2" key="1">
    <citation type="journal article" date="2019" name="Environ. Microbiol.">
        <title>At the nexus of three kingdoms: the genome of the mycorrhizal fungus Gigaspora margarita provides insights into plant, endobacterial and fungal interactions.</title>
        <authorList>
            <person name="Venice F."/>
            <person name="Ghignone S."/>
            <person name="Salvioli di Fossalunga A."/>
            <person name="Amselem J."/>
            <person name="Novero M."/>
            <person name="Xianan X."/>
            <person name="Sedzielewska Toro K."/>
            <person name="Morin E."/>
            <person name="Lipzen A."/>
            <person name="Grigoriev I.V."/>
            <person name="Henrissat B."/>
            <person name="Martin F.M."/>
            <person name="Bonfante P."/>
        </authorList>
    </citation>
    <scope>NUCLEOTIDE SEQUENCE [LARGE SCALE GENOMIC DNA]</scope>
    <source>
        <strain evidence="1 2">BEG34</strain>
    </source>
</reference>